<keyword evidence="4" id="KW-1185">Reference proteome</keyword>
<protein>
    <recommendedName>
        <fullName evidence="2">Cryptic loci regulator 2 N-terminal domain-containing protein</fullName>
    </recommendedName>
</protein>
<reference evidence="3" key="1">
    <citation type="journal article" date="2020" name="Stud. Mycol.">
        <title>101 Dothideomycetes genomes: a test case for predicting lifestyles and emergence of pathogens.</title>
        <authorList>
            <person name="Haridas S."/>
            <person name="Albert R."/>
            <person name="Binder M."/>
            <person name="Bloem J."/>
            <person name="Labutti K."/>
            <person name="Salamov A."/>
            <person name="Andreopoulos B."/>
            <person name="Baker S."/>
            <person name="Barry K."/>
            <person name="Bills G."/>
            <person name="Bluhm B."/>
            <person name="Cannon C."/>
            <person name="Castanera R."/>
            <person name="Culley D."/>
            <person name="Daum C."/>
            <person name="Ezra D."/>
            <person name="Gonzalez J."/>
            <person name="Henrissat B."/>
            <person name="Kuo A."/>
            <person name="Liang C."/>
            <person name="Lipzen A."/>
            <person name="Lutzoni F."/>
            <person name="Magnuson J."/>
            <person name="Mondo S."/>
            <person name="Nolan M."/>
            <person name="Ohm R."/>
            <person name="Pangilinan J."/>
            <person name="Park H.-J."/>
            <person name="Ramirez L."/>
            <person name="Alfaro M."/>
            <person name="Sun H."/>
            <person name="Tritt A."/>
            <person name="Yoshinaga Y."/>
            <person name="Zwiers L.-H."/>
            <person name="Turgeon B."/>
            <person name="Goodwin S."/>
            <person name="Spatafora J."/>
            <person name="Crous P."/>
            <person name="Grigoriev I."/>
        </authorList>
    </citation>
    <scope>NUCLEOTIDE SEQUENCE</scope>
    <source>
        <strain evidence="3">CBS 480.64</strain>
    </source>
</reference>
<proteinExistence type="predicted"/>
<evidence type="ECO:0000256" key="1">
    <source>
        <dbReference type="SAM" id="MobiDB-lite"/>
    </source>
</evidence>
<dbReference type="EMBL" id="MU006031">
    <property type="protein sequence ID" value="KAF2857701.1"/>
    <property type="molecule type" value="Genomic_DNA"/>
</dbReference>
<dbReference type="AlphaFoldDB" id="A0A6A7BR08"/>
<name>A0A6A7BR08_9PEZI</name>
<gene>
    <name evidence="3" type="ORF">K470DRAFT_279115</name>
</gene>
<dbReference type="Proteomes" id="UP000799421">
    <property type="component" value="Unassembled WGS sequence"/>
</dbReference>
<dbReference type="InterPro" id="IPR038986">
    <property type="entry name" value="Clr2"/>
</dbReference>
<feature type="region of interest" description="Disordered" evidence="1">
    <location>
        <begin position="70"/>
        <end position="116"/>
    </location>
</feature>
<dbReference type="InterPro" id="IPR031915">
    <property type="entry name" value="Clr2_N"/>
</dbReference>
<sequence>MPLRLKLITTDASSTFIVGTEERENIPPESLIVSSKPERPKTNYYRRLPLDDPRSIYWRKELATRFVREQHLSNSNNPSSGCPTSSVPSSNRRASTNSVSNPSTATHPPSTGLASTHQSVTLPKFILTDFPPGYTLWEYVTVANGKHRVRKDFYLYGHPHGVSRRYKSPNHFLPHLCWLSKGMVGKCGCLPCNGRY</sequence>
<dbReference type="GO" id="GO:0033553">
    <property type="term" value="C:rDNA heterochromatin"/>
    <property type="evidence" value="ECO:0007669"/>
    <property type="project" value="TreeGrafter"/>
</dbReference>
<dbReference type="PANTHER" id="PTHR38046">
    <property type="entry name" value="CRYPTIC LOCI REGULATOR 2"/>
    <property type="match status" value="1"/>
</dbReference>
<feature type="domain" description="Cryptic loci regulator 2 N-terminal" evidence="2">
    <location>
        <begin position="125"/>
        <end position="192"/>
    </location>
</feature>
<organism evidence="3 4">
    <name type="scientific">Piedraia hortae CBS 480.64</name>
    <dbReference type="NCBI Taxonomy" id="1314780"/>
    <lineage>
        <taxon>Eukaryota</taxon>
        <taxon>Fungi</taxon>
        <taxon>Dikarya</taxon>
        <taxon>Ascomycota</taxon>
        <taxon>Pezizomycotina</taxon>
        <taxon>Dothideomycetes</taxon>
        <taxon>Dothideomycetidae</taxon>
        <taxon>Capnodiales</taxon>
        <taxon>Piedraiaceae</taxon>
        <taxon>Piedraia</taxon>
    </lineage>
</organism>
<evidence type="ECO:0000259" key="2">
    <source>
        <dbReference type="Pfam" id="PF16761"/>
    </source>
</evidence>
<dbReference type="PANTHER" id="PTHR38046:SF1">
    <property type="entry name" value="CRYPTIC LOCI REGULATOR 2"/>
    <property type="match status" value="1"/>
</dbReference>
<feature type="compositionally biased region" description="Polar residues" evidence="1">
    <location>
        <begin position="91"/>
        <end position="116"/>
    </location>
</feature>
<dbReference type="OrthoDB" id="2421327at2759"/>
<feature type="compositionally biased region" description="Low complexity" evidence="1">
    <location>
        <begin position="78"/>
        <end position="90"/>
    </location>
</feature>
<evidence type="ECO:0000313" key="3">
    <source>
        <dbReference type="EMBL" id="KAF2857701.1"/>
    </source>
</evidence>
<dbReference type="GO" id="GO:0030466">
    <property type="term" value="P:silent mating-type cassette heterochromatin formation"/>
    <property type="evidence" value="ECO:0007669"/>
    <property type="project" value="TreeGrafter"/>
</dbReference>
<evidence type="ECO:0000313" key="4">
    <source>
        <dbReference type="Proteomes" id="UP000799421"/>
    </source>
</evidence>
<dbReference type="Pfam" id="PF16761">
    <property type="entry name" value="Clr2_transil"/>
    <property type="match status" value="1"/>
</dbReference>
<dbReference type="GO" id="GO:0070824">
    <property type="term" value="C:SHREC complex"/>
    <property type="evidence" value="ECO:0007669"/>
    <property type="project" value="InterPro"/>
</dbReference>
<accession>A0A6A7BR08</accession>
<dbReference type="GO" id="GO:0031934">
    <property type="term" value="C:mating-type region heterochromatin"/>
    <property type="evidence" value="ECO:0007669"/>
    <property type="project" value="TreeGrafter"/>
</dbReference>